<proteinExistence type="predicted"/>
<dbReference type="AlphaFoldDB" id="A0AAV3RW05"/>
<organism evidence="2 3">
    <name type="scientific">Lithospermum erythrorhizon</name>
    <name type="common">Purple gromwell</name>
    <name type="synonym">Lithospermum officinale var. erythrorhizon</name>
    <dbReference type="NCBI Taxonomy" id="34254"/>
    <lineage>
        <taxon>Eukaryota</taxon>
        <taxon>Viridiplantae</taxon>
        <taxon>Streptophyta</taxon>
        <taxon>Embryophyta</taxon>
        <taxon>Tracheophyta</taxon>
        <taxon>Spermatophyta</taxon>
        <taxon>Magnoliopsida</taxon>
        <taxon>eudicotyledons</taxon>
        <taxon>Gunneridae</taxon>
        <taxon>Pentapetalae</taxon>
        <taxon>asterids</taxon>
        <taxon>lamiids</taxon>
        <taxon>Boraginales</taxon>
        <taxon>Boraginaceae</taxon>
        <taxon>Boraginoideae</taxon>
        <taxon>Lithospermeae</taxon>
        <taxon>Lithospermum</taxon>
    </lineage>
</organism>
<evidence type="ECO:0000313" key="2">
    <source>
        <dbReference type="EMBL" id="GAA0185883.1"/>
    </source>
</evidence>
<evidence type="ECO:0000256" key="1">
    <source>
        <dbReference type="SAM" id="MobiDB-lite"/>
    </source>
</evidence>
<name>A0AAV3RW05_LITER</name>
<dbReference type="Proteomes" id="UP001454036">
    <property type="component" value="Unassembled WGS sequence"/>
</dbReference>
<feature type="region of interest" description="Disordered" evidence="1">
    <location>
        <begin position="62"/>
        <end position="98"/>
    </location>
</feature>
<comment type="caution">
    <text evidence="2">The sequence shown here is derived from an EMBL/GenBank/DDBJ whole genome shotgun (WGS) entry which is preliminary data.</text>
</comment>
<feature type="region of interest" description="Disordered" evidence="1">
    <location>
        <begin position="186"/>
        <end position="212"/>
    </location>
</feature>
<feature type="compositionally biased region" description="Low complexity" evidence="1">
    <location>
        <begin position="1"/>
        <end position="10"/>
    </location>
</feature>
<sequence>MSSSNVNLSSDHSDSQGYARDTPANQEFVAESQMATPTEIALQEAGLTKKKKKKKKTLIKEVNISASSGDVPRDKAASSKGGMDKRVPKASTPLIKADRPKFPLTDEFSASLEKLRRIFRNKEKRPIAFKKVKLVKKVPTSADLLPRPTPFADLASHSSPALVESTFVPFSPPVVNLAHESLSPYRHAKRPSKGGISQGKEKQAKATSEFSDLPKGGIPPSPFLAFDPLMASGFYTIEFLTPPYTLPGEGLCEGYSQSPDPLEVFGAMCRHLIQAANPGFELARRADRLEEENKYLQTRASSGKTASL</sequence>
<reference evidence="2 3" key="1">
    <citation type="submission" date="2024-01" db="EMBL/GenBank/DDBJ databases">
        <title>The complete chloroplast genome sequence of Lithospermum erythrorhizon: insights into the phylogenetic relationship among Boraginaceae species and the maternal lineages of purple gromwells.</title>
        <authorList>
            <person name="Okada T."/>
            <person name="Watanabe K."/>
        </authorList>
    </citation>
    <scope>NUCLEOTIDE SEQUENCE [LARGE SCALE GENOMIC DNA]</scope>
</reference>
<dbReference type="EMBL" id="BAABME010013159">
    <property type="protein sequence ID" value="GAA0185883.1"/>
    <property type="molecule type" value="Genomic_DNA"/>
</dbReference>
<protein>
    <submittedName>
        <fullName evidence="2">Uncharacterized protein</fullName>
    </submittedName>
</protein>
<feature type="compositionally biased region" description="Basic and acidic residues" evidence="1">
    <location>
        <begin position="71"/>
        <end position="87"/>
    </location>
</feature>
<gene>
    <name evidence="2" type="ORF">LIER_33171</name>
</gene>
<feature type="region of interest" description="Disordered" evidence="1">
    <location>
        <begin position="1"/>
        <end position="34"/>
    </location>
</feature>
<accession>A0AAV3RW05</accession>
<keyword evidence="3" id="KW-1185">Reference proteome</keyword>
<evidence type="ECO:0000313" key="3">
    <source>
        <dbReference type="Proteomes" id="UP001454036"/>
    </source>
</evidence>